<dbReference type="Proteomes" id="UP000033774">
    <property type="component" value="Unassembled WGS sequence"/>
</dbReference>
<feature type="chain" id="PRO_5002462255" description="Lysozyme inhibitor LprI-like N-terminal domain-containing protein" evidence="1">
    <location>
        <begin position="20"/>
        <end position="94"/>
    </location>
</feature>
<dbReference type="InterPro" id="IPR052755">
    <property type="entry name" value="Lysozyme_Inhibitor_LprI"/>
</dbReference>
<dbReference type="InterPro" id="IPR009739">
    <property type="entry name" value="LprI-like_N"/>
</dbReference>
<dbReference type="PANTHER" id="PTHR37549">
    <property type="entry name" value="LIPOPROTEIN LPRI"/>
    <property type="match status" value="1"/>
</dbReference>
<dbReference type="PATRIC" id="fig|552518.3.peg.3590"/>
<protein>
    <recommendedName>
        <fullName evidence="2">Lysozyme inhibitor LprI-like N-terminal domain-containing protein</fullName>
    </recommendedName>
</protein>
<comment type="caution">
    <text evidence="3">The sequence shown here is derived from an EMBL/GenBank/DDBJ whole genome shotgun (WGS) entry which is preliminary data.</text>
</comment>
<dbReference type="Gene3D" id="1.20.1270.180">
    <property type="match status" value="1"/>
</dbReference>
<evidence type="ECO:0000256" key="1">
    <source>
        <dbReference type="SAM" id="SignalP"/>
    </source>
</evidence>
<organism evidence="3 4">
    <name type="scientific">Elstera litoralis</name>
    <dbReference type="NCBI Taxonomy" id="552518"/>
    <lineage>
        <taxon>Bacteria</taxon>
        <taxon>Pseudomonadati</taxon>
        <taxon>Pseudomonadota</taxon>
        <taxon>Alphaproteobacteria</taxon>
        <taxon>Rhodospirillales</taxon>
        <taxon>Rhodospirillaceae</taxon>
        <taxon>Elstera</taxon>
    </lineage>
</organism>
<sequence>MVRHLAFLLFVLITSKAVAAESPSFDCGKASTEIEKAICASPELSTADRVMAGAYGAVLARASKEAKDLLRADQRRWIAHISNICQARWSKDSF</sequence>
<keyword evidence="4" id="KW-1185">Reference proteome</keyword>
<dbReference type="EMBL" id="LAJY01000572">
    <property type="protein sequence ID" value="KJV08470.1"/>
    <property type="molecule type" value="Genomic_DNA"/>
</dbReference>
<keyword evidence="1" id="KW-0732">Signal</keyword>
<dbReference type="GO" id="GO:0005576">
    <property type="term" value="C:extracellular region"/>
    <property type="evidence" value="ECO:0007669"/>
    <property type="project" value="TreeGrafter"/>
</dbReference>
<accession>A0A0F3IP09</accession>
<dbReference type="RefSeq" id="WP_045777021.1">
    <property type="nucleotide sequence ID" value="NZ_LAJY01000572.1"/>
</dbReference>
<evidence type="ECO:0000313" key="3">
    <source>
        <dbReference type="EMBL" id="KJV08470.1"/>
    </source>
</evidence>
<feature type="signal peptide" evidence="1">
    <location>
        <begin position="1"/>
        <end position="19"/>
    </location>
</feature>
<feature type="non-terminal residue" evidence="3">
    <location>
        <position position="94"/>
    </location>
</feature>
<name>A0A0F3IP09_9PROT</name>
<proteinExistence type="predicted"/>
<dbReference type="Pfam" id="PF07007">
    <property type="entry name" value="LprI"/>
    <property type="match status" value="1"/>
</dbReference>
<gene>
    <name evidence="3" type="ORF">VZ95_17585</name>
</gene>
<evidence type="ECO:0000259" key="2">
    <source>
        <dbReference type="Pfam" id="PF07007"/>
    </source>
</evidence>
<reference evidence="3 4" key="1">
    <citation type="submission" date="2015-03" db="EMBL/GenBank/DDBJ databases">
        <title>Draft genome sequence of Elstera litoralis.</title>
        <authorList>
            <person name="Rahalkar M.C."/>
            <person name="Dhakephalkar P.K."/>
            <person name="Pore S.D."/>
            <person name="Arora P."/>
            <person name="Kapse N.G."/>
            <person name="Pandit P.S."/>
        </authorList>
    </citation>
    <scope>NUCLEOTIDE SEQUENCE [LARGE SCALE GENOMIC DNA]</scope>
    <source>
        <strain evidence="3 4">Dia-1</strain>
    </source>
</reference>
<feature type="domain" description="Lysozyme inhibitor LprI-like N-terminal" evidence="2">
    <location>
        <begin position="28"/>
        <end position="85"/>
    </location>
</feature>
<dbReference type="PANTHER" id="PTHR37549:SF1">
    <property type="entry name" value="LIPOPROTEIN LPRI"/>
    <property type="match status" value="1"/>
</dbReference>
<evidence type="ECO:0000313" key="4">
    <source>
        <dbReference type="Proteomes" id="UP000033774"/>
    </source>
</evidence>
<dbReference type="AlphaFoldDB" id="A0A0F3IP09"/>